<sequence>MAEHNETGSKAEAMAVGYLQKKGYEILDQNYAHGKGEIDIIALKDNWLVFVEVRARSEVAHGFPEQTISKAKANLIIKTAENYIYQNNWHGHVRFDIIAITVGKYFEIAHFEDAFF</sequence>
<dbReference type="PANTHER" id="PTHR34039:SF1">
    <property type="entry name" value="UPF0102 PROTEIN YRAN"/>
    <property type="match status" value="1"/>
</dbReference>
<evidence type="ECO:0000313" key="4">
    <source>
        <dbReference type="Proteomes" id="UP000002875"/>
    </source>
</evidence>
<organism evidence="3 4">
    <name type="scientific">Emticicia oligotrophica (strain DSM 17448 / CIP 109782 / MTCC 6937 / GPTSA100-15)</name>
    <dbReference type="NCBI Taxonomy" id="929562"/>
    <lineage>
        <taxon>Bacteria</taxon>
        <taxon>Pseudomonadati</taxon>
        <taxon>Bacteroidota</taxon>
        <taxon>Cytophagia</taxon>
        <taxon>Cytophagales</taxon>
        <taxon>Leadbetterellaceae</taxon>
        <taxon>Emticicia</taxon>
    </lineage>
</organism>
<dbReference type="Pfam" id="PF02021">
    <property type="entry name" value="UPF0102"/>
    <property type="match status" value="1"/>
</dbReference>
<accession>A0ABM5N1C8</accession>
<dbReference type="InterPro" id="IPR011856">
    <property type="entry name" value="tRNA_endonuc-like_dom_sf"/>
</dbReference>
<dbReference type="CDD" id="cd20736">
    <property type="entry name" value="PoNe_Nuclease"/>
    <property type="match status" value="1"/>
</dbReference>
<proteinExistence type="inferred from homology"/>
<reference evidence="3 4" key="1">
    <citation type="submission" date="2011-07" db="EMBL/GenBank/DDBJ databases">
        <title>The complete genome of chromosome of Emticicia oligotrophica DSM 17448.</title>
        <authorList>
            <consortium name="US DOE Joint Genome Institute (JGI-PGF)"/>
            <person name="Lucas S."/>
            <person name="Han J."/>
            <person name="Lapidus A."/>
            <person name="Bruce D."/>
            <person name="Goodwin L."/>
            <person name="Pitluck S."/>
            <person name="Peters L."/>
            <person name="Kyrpides N."/>
            <person name="Mavromatis K."/>
            <person name="Ivanova N."/>
            <person name="Ovchinnikova G."/>
            <person name="Teshima H."/>
            <person name="Detter J.C."/>
            <person name="Tapia R."/>
            <person name="Han C."/>
            <person name="Land M."/>
            <person name="Hauser L."/>
            <person name="Markowitz V."/>
            <person name="Cheng J.-F."/>
            <person name="Hugenholtz P."/>
            <person name="Woyke T."/>
            <person name="Wu D."/>
            <person name="Tindall B."/>
            <person name="Pomrenke H."/>
            <person name="Brambilla E."/>
            <person name="Klenk H.-P."/>
            <person name="Eisen J.A."/>
        </authorList>
    </citation>
    <scope>NUCLEOTIDE SEQUENCE [LARGE SCALE GENOMIC DNA]</scope>
    <source>
        <strain evidence="3 4">DSM 17448</strain>
    </source>
</reference>
<gene>
    <name evidence="3" type="ordered locus">Emtol_1976</name>
</gene>
<dbReference type="InterPro" id="IPR003509">
    <property type="entry name" value="UPF0102_YraN-like"/>
</dbReference>
<dbReference type="Proteomes" id="UP000002875">
    <property type="component" value="Chromosome"/>
</dbReference>
<dbReference type="Gene3D" id="3.40.1350.10">
    <property type="match status" value="1"/>
</dbReference>
<dbReference type="HAMAP" id="MF_00048">
    <property type="entry name" value="UPF0102"/>
    <property type="match status" value="1"/>
</dbReference>
<dbReference type="EMBL" id="CP002961">
    <property type="protein sequence ID" value="AFK03116.1"/>
    <property type="molecule type" value="Genomic_DNA"/>
</dbReference>
<dbReference type="InterPro" id="IPR011335">
    <property type="entry name" value="Restrct_endonuc-II-like"/>
</dbReference>
<protein>
    <recommendedName>
        <fullName evidence="2">UPF0102 protein Emtol_1976</fullName>
    </recommendedName>
</protein>
<dbReference type="SUPFAM" id="SSF52980">
    <property type="entry name" value="Restriction endonuclease-like"/>
    <property type="match status" value="1"/>
</dbReference>
<dbReference type="NCBIfam" id="NF009150">
    <property type="entry name" value="PRK12497.1-3"/>
    <property type="match status" value="1"/>
</dbReference>
<name>A0ABM5N1C8_EMTOG</name>
<keyword evidence="4" id="KW-1185">Reference proteome</keyword>
<evidence type="ECO:0000313" key="3">
    <source>
        <dbReference type="EMBL" id="AFK03116.1"/>
    </source>
</evidence>
<dbReference type="RefSeq" id="WP_015028814.1">
    <property type="nucleotide sequence ID" value="NC_018748.1"/>
</dbReference>
<dbReference type="PANTHER" id="PTHR34039">
    <property type="entry name" value="UPF0102 PROTEIN YRAN"/>
    <property type="match status" value="1"/>
</dbReference>
<evidence type="ECO:0000256" key="2">
    <source>
        <dbReference type="HAMAP-Rule" id="MF_00048"/>
    </source>
</evidence>
<evidence type="ECO:0000256" key="1">
    <source>
        <dbReference type="ARBA" id="ARBA00006738"/>
    </source>
</evidence>
<comment type="similarity">
    <text evidence="1 2">Belongs to the UPF0102 family.</text>
</comment>